<dbReference type="Pfam" id="PF05621">
    <property type="entry name" value="TniB"/>
    <property type="match status" value="1"/>
</dbReference>
<protein>
    <recommendedName>
        <fullName evidence="3">AAA family ATPase</fullName>
    </recommendedName>
</protein>
<dbReference type="RefSeq" id="WP_179457242.1">
    <property type="nucleotide sequence ID" value="NZ_BAAAPX010000001.1"/>
</dbReference>
<dbReference type="EMBL" id="JACCBJ010000001">
    <property type="protein sequence ID" value="NYD75248.1"/>
    <property type="molecule type" value="Genomic_DNA"/>
</dbReference>
<keyword evidence="2" id="KW-1185">Reference proteome</keyword>
<dbReference type="Proteomes" id="UP000589620">
    <property type="component" value="Unassembled WGS sequence"/>
</dbReference>
<dbReference type="Gene3D" id="3.40.50.300">
    <property type="entry name" value="P-loop containing nucleotide triphosphate hydrolases"/>
    <property type="match status" value="1"/>
</dbReference>
<evidence type="ECO:0000313" key="1">
    <source>
        <dbReference type="EMBL" id="NYD75248.1"/>
    </source>
</evidence>
<organism evidence="1 2">
    <name type="scientific">Leifsonia soli</name>
    <dbReference type="NCBI Taxonomy" id="582665"/>
    <lineage>
        <taxon>Bacteria</taxon>
        <taxon>Bacillati</taxon>
        <taxon>Actinomycetota</taxon>
        <taxon>Actinomycetes</taxon>
        <taxon>Micrococcales</taxon>
        <taxon>Microbacteriaceae</taxon>
        <taxon>Leifsonia</taxon>
    </lineage>
</organism>
<comment type="caution">
    <text evidence="1">The sequence shown here is derived from an EMBL/GenBank/DDBJ whole genome shotgun (WGS) entry which is preliminary data.</text>
</comment>
<sequence>MIVQSLTLQHDRKTTVPGLREALTALPPVPPPISFSEYAALSAGDRDVYDEARQDFVRLTLRVPTPEQDVSARILAKLIASNQRRKNSRRGIMISAPMFYGKTELALLLARSVEREHARRYPDYTERGEVPVVWIEVTDHATGKALLAQIIRFLAPTAAEPTRINTHDLRRQAVELLHSHHTKLLVIDEAHNLGGSEPSSVIKALQNESSATVALVGIDLAGGKAFGSGEGLQVTMRCDLVELRKVDIRTDSGLDLWKRWVATFDRNLPLCEHRPGTLTRNHLALHAAASGRLAILAMIVERLISSILGEPARVDEEVTRERLFAVLDGLRQTTPVRHRIKLDDLVDAA</sequence>
<dbReference type="SUPFAM" id="SSF52540">
    <property type="entry name" value="P-loop containing nucleoside triphosphate hydrolases"/>
    <property type="match status" value="1"/>
</dbReference>
<proteinExistence type="predicted"/>
<evidence type="ECO:0008006" key="3">
    <source>
        <dbReference type="Google" id="ProtNLM"/>
    </source>
</evidence>
<dbReference type="InterPro" id="IPR027417">
    <property type="entry name" value="P-loop_NTPase"/>
</dbReference>
<dbReference type="AlphaFoldDB" id="A0A852T120"/>
<evidence type="ECO:0000313" key="2">
    <source>
        <dbReference type="Proteomes" id="UP000589620"/>
    </source>
</evidence>
<name>A0A852T120_9MICO</name>
<dbReference type="InterPro" id="IPR008868">
    <property type="entry name" value="TniB"/>
</dbReference>
<gene>
    <name evidence="1" type="ORF">BJ963_002767</name>
</gene>
<reference evidence="1 2" key="1">
    <citation type="submission" date="2020-07" db="EMBL/GenBank/DDBJ databases">
        <title>Sequencing the genomes of 1000 actinobacteria strains.</title>
        <authorList>
            <person name="Klenk H.-P."/>
        </authorList>
    </citation>
    <scope>NUCLEOTIDE SEQUENCE [LARGE SCALE GENOMIC DNA]</scope>
    <source>
        <strain evidence="1 2">DSM 23871</strain>
    </source>
</reference>
<accession>A0A852T120</accession>